<dbReference type="InterPro" id="IPR052087">
    <property type="entry name" value="RRP12"/>
</dbReference>
<sequence length="197" mass="22320">MYVNRFELVKSMLPEEHHKVLSNIRKAEARSKRRKLLQKDDDEESESEDDNPKAKGESIEEILAESDSDNDSEDEKPKKGQKKPARQKGQAWLKEGETDEPLNFLDPKVSQRVLAGGSGIHRPLSQKGGFGADYRAKGKGDIKKQGKCDPYAYIPLKKDQLNRRKQAKLHGQFKGLVRGAQKGARLGRKMQRSKRKA</sequence>
<feature type="compositionally biased region" description="Basic residues" evidence="1">
    <location>
        <begin position="185"/>
        <end position="197"/>
    </location>
</feature>
<dbReference type="AlphaFoldDB" id="A0A8T2NXG5"/>
<comment type="caution">
    <text evidence="2">The sequence shown here is derived from an EMBL/GenBank/DDBJ whole genome shotgun (WGS) entry which is preliminary data.</text>
</comment>
<dbReference type="PANTHER" id="PTHR48287:SF1">
    <property type="entry name" value="ARM REPEAT SUPERFAMILY PROTEIN"/>
    <property type="match status" value="1"/>
</dbReference>
<feature type="compositionally biased region" description="Acidic residues" evidence="1">
    <location>
        <begin position="40"/>
        <end position="49"/>
    </location>
</feature>
<dbReference type="EMBL" id="JAFBMS010000038">
    <property type="protein sequence ID" value="KAG9341087.1"/>
    <property type="molecule type" value="Genomic_DNA"/>
</dbReference>
<feature type="region of interest" description="Disordered" evidence="1">
    <location>
        <begin position="27"/>
        <end position="143"/>
    </location>
</feature>
<feature type="compositionally biased region" description="Acidic residues" evidence="1">
    <location>
        <begin position="59"/>
        <end position="74"/>
    </location>
</feature>
<name>A0A8T2NXG5_9TELE</name>
<dbReference type="Proteomes" id="UP000824540">
    <property type="component" value="Unassembled WGS sequence"/>
</dbReference>
<dbReference type="PANTHER" id="PTHR48287">
    <property type="entry name" value="ARM REPEAT SUPERFAMILY PROTEIN"/>
    <property type="match status" value="1"/>
</dbReference>
<proteinExistence type="predicted"/>
<organism evidence="2 3">
    <name type="scientific">Albula glossodonta</name>
    <name type="common">roundjaw bonefish</name>
    <dbReference type="NCBI Taxonomy" id="121402"/>
    <lineage>
        <taxon>Eukaryota</taxon>
        <taxon>Metazoa</taxon>
        <taxon>Chordata</taxon>
        <taxon>Craniata</taxon>
        <taxon>Vertebrata</taxon>
        <taxon>Euteleostomi</taxon>
        <taxon>Actinopterygii</taxon>
        <taxon>Neopterygii</taxon>
        <taxon>Teleostei</taxon>
        <taxon>Albuliformes</taxon>
        <taxon>Albulidae</taxon>
        <taxon>Albula</taxon>
    </lineage>
</organism>
<protein>
    <recommendedName>
        <fullName evidence="4">RRP12-like protein</fullName>
    </recommendedName>
</protein>
<feature type="compositionally biased region" description="Basic and acidic residues" evidence="1">
    <location>
        <begin position="134"/>
        <end position="143"/>
    </location>
</feature>
<gene>
    <name evidence="2" type="ORF">JZ751_019841</name>
</gene>
<evidence type="ECO:0000313" key="3">
    <source>
        <dbReference type="Proteomes" id="UP000824540"/>
    </source>
</evidence>
<dbReference type="OrthoDB" id="2192888at2759"/>
<evidence type="ECO:0000313" key="2">
    <source>
        <dbReference type="EMBL" id="KAG9341087.1"/>
    </source>
</evidence>
<feature type="region of interest" description="Disordered" evidence="1">
    <location>
        <begin position="177"/>
        <end position="197"/>
    </location>
</feature>
<accession>A0A8T2NXG5</accession>
<evidence type="ECO:0000256" key="1">
    <source>
        <dbReference type="SAM" id="MobiDB-lite"/>
    </source>
</evidence>
<keyword evidence="3" id="KW-1185">Reference proteome</keyword>
<reference evidence="2" key="1">
    <citation type="thesis" date="2021" institute="BYU ScholarsArchive" country="Provo, UT, USA">
        <title>Applications of and Algorithms for Genome Assembly and Genomic Analyses with an Emphasis on Marine Teleosts.</title>
        <authorList>
            <person name="Pickett B.D."/>
        </authorList>
    </citation>
    <scope>NUCLEOTIDE SEQUENCE</scope>
    <source>
        <strain evidence="2">HI-2016</strain>
    </source>
</reference>
<evidence type="ECO:0008006" key="4">
    <source>
        <dbReference type="Google" id="ProtNLM"/>
    </source>
</evidence>